<reference evidence="3" key="1">
    <citation type="submission" date="2021-01" db="EMBL/GenBank/DDBJ databases">
        <authorList>
            <consortium name="Genoscope - CEA"/>
            <person name="William W."/>
        </authorList>
    </citation>
    <scope>NUCLEOTIDE SEQUENCE</scope>
</reference>
<evidence type="ECO:0000313" key="4">
    <source>
        <dbReference type="Proteomes" id="UP000683925"/>
    </source>
</evidence>
<feature type="coiled-coil region" evidence="1">
    <location>
        <begin position="222"/>
        <end position="256"/>
    </location>
</feature>
<dbReference type="Proteomes" id="UP000683925">
    <property type="component" value="Unassembled WGS sequence"/>
</dbReference>
<feature type="region of interest" description="Disordered" evidence="2">
    <location>
        <begin position="406"/>
        <end position="458"/>
    </location>
</feature>
<evidence type="ECO:0000256" key="1">
    <source>
        <dbReference type="SAM" id="Coils"/>
    </source>
</evidence>
<evidence type="ECO:0000256" key="2">
    <source>
        <dbReference type="SAM" id="MobiDB-lite"/>
    </source>
</evidence>
<gene>
    <name evidence="3" type="ORF">POCTA_138.1.T0570235</name>
</gene>
<protein>
    <submittedName>
        <fullName evidence="3">Uncharacterized protein</fullName>
    </submittedName>
</protein>
<dbReference type="OMA" id="PIQMIPN"/>
<comment type="caution">
    <text evidence="3">The sequence shown here is derived from an EMBL/GenBank/DDBJ whole genome shotgun (WGS) entry which is preliminary data.</text>
</comment>
<organism evidence="3 4">
    <name type="scientific">Paramecium octaurelia</name>
    <dbReference type="NCBI Taxonomy" id="43137"/>
    <lineage>
        <taxon>Eukaryota</taxon>
        <taxon>Sar</taxon>
        <taxon>Alveolata</taxon>
        <taxon>Ciliophora</taxon>
        <taxon>Intramacronucleata</taxon>
        <taxon>Oligohymenophorea</taxon>
        <taxon>Peniculida</taxon>
        <taxon>Parameciidae</taxon>
        <taxon>Paramecium</taxon>
    </lineage>
</organism>
<feature type="compositionally biased region" description="Acidic residues" evidence="2">
    <location>
        <begin position="420"/>
        <end position="430"/>
    </location>
</feature>
<accession>A0A8S1V101</accession>
<feature type="compositionally biased region" description="Polar residues" evidence="2">
    <location>
        <begin position="408"/>
        <end position="419"/>
    </location>
</feature>
<name>A0A8S1V101_PAROT</name>
<evidence type="ECO:0000313" key="3">
    <source>
        <dbReference type="EMBL" id="CAD8171118.1"/>
    </source>
</evidence>
<dbReference type="EMBL" id="CAJJDP010000056">
    <property type="protein sequence ID" value="CAD8171118.1"/>
    <property type="molecule type" value="Genomic_DNA"/>
</dbReference>
<feature type="compositionally biased region" description="Polar residues" evidence="2">
    <location>
        <begin position="433"/>
        <end position="442"/>
    </location>
</feature>
<proteinExistence type="predicted"/>
<sequence>MDTRQSEHSRGKSQTQIKMRNPFELLIKIIRLPNVCNKCGHITRMKEISDILEQFDTMTSQQIDTINEKLIQKSNQILAARQQLVKDTKNELQQSLQQLIQVRQSMGSSFNFEDKEKCLERVCEDILCNVQEQIEIQNSLSELNSIIQEQYQKFHQFPNEITEMNKLEYHDNLEIRERLEGALRINQSHKDILKEILIKIGEENKSYTFDIQLQFRQQQLEMLNLLQCNQEQIKEIERLEDELNDKKLELQKYAILFSQFENPFKSNKISSEESSASNFQSIQKEIIQPPSSIQQSRNVFQDIKNIQSKRFSQPSINENNNMCTFQSEQFYSIDQSHGNLNQESSQKSSQNNSKQIENSVVINQRYGNSISNKFNNSKATSLISQINSQQNNIPIQIVPNSTKKIRNSVDTNPMMSQESFDNENENENDENSPKITPTSKTLLSKVPPLPIGRQLELD</sequence>
<keyword evidence="1" id="KW-0175">Coiled coil</keyword>
<dbReference type="AlphaFoldDB" id="A0A8S1V101"/>
<dbReference type="OrthoDB" id="306185at2759"/>
<keyword evidence="4" id="KW-1185">Reference proteome</keyword>